<accession>A0A3S1BYD7</accession>
<dbReference type="Proteomes" id="UP000271974">
    <property type="component" value="Unassembled WGS sequence"/>
</dbReference>
<comment type="caution">
    <text evidence="2">The sequence shown here is derived from an EMBL/GenBank/DDBJ whole genome shotgun (WGS) entry which is preliminary data.</text>
</comment>
<dbReference type="Gene3D" id="1.10.4020.10">
    <property type="entry name" value="DNA breaking-rejoining enzymes"/>
    <property type="match status" value="1"/>
</dbReference>
<evidence type="ECO:0000313" key="2">
    <source>
        <dbReference type="EMBL" id="RUS78141.1"/>
    </source>
</evidence>
<dbReference type="OrthoDB" id="10051775at2759"/>
<proteinExistence type="predicted"/>
<protein>
    <submittedName>
        <fullName evidence="2">Uncharacterized protein</fullName>
    </submittedName>
</protein>
<evidence type="ECO:0000313" key="3">
    <source>
        <dbReference type="Proteomes" id="UP000271974"/>
    </source>
</evidence>
<reference evidence="2 3" key="1">
    <citation type="submission" date="2019-01" db="EMBL/GenBank/DDBJ databases">
        <title>A draft genome assembly of the solar-powered sea slug Elysia chlorotica.</title>
        <authorList>
            <person name="Cai H."/>
            <person name="Li Q."/>
            <person name="Fang X."/>
            <person name="Li J."/>
            <person name="Curtis N.E."/>
            <person name="Altenburger A."/>
            <person name="Shibata T."/>
            <person name="Feng M."/>
            <person name="Maeda T."/>
            <person name="Schwartz J.A."/>
            <person name="Shigenobu S."/>
            <person name="Lundholm N."/>
            <person name="Nishiyama T."/>
            <person name="Yang H."/>
            <person name="Hasebe M."/>
            <person name="Li S."/>
            <person name="Pierce S.K."/>
            <person name="Wang J."/>
        </authorList>
    </citation>
    <scope>NUCLEOTIDE SEQUENCE [LARGE SCALE GENOMIC DNA]</scope>
    <source>
        <strain evidence="2">EC2010</strain>
        <tissue evidence="2">Whole organism of an adult</tissue>
    </source>
</reference>
<organism evidence="2 3">
    <name type="scientific">Elysia chlorotica</name>
    <name type="common">Eastern emerald elysia</name>
    <name type="synonym">Sea slug</name>
    <dbReference type="NCBI Taxonomy" id="188477"/>
    <lineage>
        <taxon>Eukaryota</taxon>
        <taxon>Metazoa</taxon>
        <taxon>Spiralia</taxon>
        <taxon>Lophotrochozoa</taxon>
        <taxon>Mollusca</taxon>
        <taxon>Gastropoda</taxon>
        <taxon>Heterobranchia</taxon>
        <taxon>Euthyneura</taxon>
        <taxon>Panpulmonata</taxon>
        <taxon>Sacoglossa</taxon>
        <taxon>Placobranchoidea</taxon>
        <taxon>Plakobranchidae</taxon>
        <taxon>Elysia</taxon>
    </lineage>
</organism>
<dbReference type="SUPFAM" id="SSF47353">
    <property type="entry name" value="Retrovirus capsid dimerization domain-like"/>
    <property type="match status" value="1"/>
</dbReference>
<keyword evidence="3" id="KW-1185">Reference proteome</keyword>
<gene>
    <name evidence="2" type="ORF">EGW08_014089</name>
</gene>
<dbReference type="InterPro" id="IPR038269">
    <property type="entry name" value="SCAN_sf"/>
</dbReference>
<evidence type="ECO:0000256" key="1">
    <source>
        <dbReference type="SAM" id="MobiDB-lite"/>
    </source>
</evidence>
<dbReference type="AlphaFoldDB" id="A0A3S1BYD7"/>
<name>A0A3S1BYD7_ELYCH</name>
<dbReference type="PANTHER" id="PTHR46888">
    <property type="entry name" value="ZINC KNUCKLE DOMAINCONTAINING PROTEIN-RELATED"/>
    <property type="match status" value="1"/>
</dbReference>
<feature type="non-terminal residue" evidence="2">
    <location>
        <position position="209"/>
    </location>
</feature>
<dbReference type="STRING" id="188477.A0A3S1BYD7"/>
<feature type="region of interest" description="Disordered" evidence="1">
    <location>
        <begin position="1"/>
        <end position="53"/>
    </location>
</feature>
<dbReference type="PANTHER" id="PTHR46888:SF1">
    <property type="entry name" value="RIBONUCLEASE H"/>
    <property type="match status" value="1"/>
</dbReference>
<dbReference type="EMBL" id="RQTK01000530">
    <property type="protein sequence ID" value="RUS78141.1"/>
    <property type="molecule type" value="Genomic_DNA"/>
</dbReference>
<sequence>MLEREEKKKQLEHEEKKKQLEHEDKQKQLEHEEKKKQLEHEEKKKELELQEKKQATPLESQDIDSFVTRVKMLFDAWIELDGCEAKTFDQLRDLMIREQLYRSLDDDLVVFIRERTPKNIEELISIVHTYVGAHPDKTLGKRFNVGNVAYNKGATTTNTHVGRYTSCTMFDGSARKFPIAKINVSTPFITGVIEALVIEHPITDLIIGN</sequence>